<gene>
    <name evidence="1" type="ORF">GP2143_16851</name>
</gene>
<dbReference type="Proteomes" id="UP000004931">
    <property type="component" value="Unassembled WGS sequence"/>
</dbReference>
<sequence length="80" mass="9352">MSAVGFARVSVLNTLSFIGIDTFPSSRRPVYYRHSVQKMIENQQQDFMRKNYASFENINKDSELNLLMMSARGECKIFRH</sequence>
<protein>
    <submittedName>
        <fullName evidence="1">Uncharacterized protein</fullName>
    </submittedName>
</protein>
<proteinExistence type="predicted"/>
<dbReference type="AlphaFoldDB" id="A0Y9Z0"/>
<dbReference type="EMBL" id="AAVT01000001">
    <property type="protein sequence ID" value="EAW32944.1"/>
    <property type="molecule type" value="Genomic_DNA"/>
</dbReference>
<organism evidence="1 2">
    <name type="scientific">marine gamma proteobacterium HTCC2143</name>
    <dbReference type="NCBI Taxonomy" id="247633"/>
    <lineage>
        <taxon>Bacteria</taxon>
        <taxon>Pseudomonadati</taxon>
        <taxon>Pseudomonadota</taxon>
        <taxon>Gammaproteobacteria</taxon>
        <taxon>Cellvibrionales</taxon>
        <taxon>Spongiibacteraceae</taxon>
        <taxon>BD1-7 clade</taxon>
    </lineage>
</organism>
<evidence type="ECO:0000313" key="1">
    <source>
        <dbReference type="EMBL" id="EAW32944.1"/>
    </source>
</evidence>
<keyword evidence="2" id="KW-1185">Reference proteome</keyword>
<name>A0Y9Z0_9GAMM</name>
<comment type="caution">
    <text evidence="1">The sequence shown here is derived from an EMBL/GenBank/DDBJ whole genome shotgun (WGS) entry which is preliminary data.</text>
</comment>
<reference evidence="1 2" key="1">
    <citation type="journal article" date="2010" name="J. Bacteriol.">
        <title>Genome sequence of the oligotrophic marine Gammaproteobacterium HTCC2143, isolated from the Oregon Coast.</title>
        <authorList>
            <person name="Oh H.M."/>
            <person name="Kang I."/>
            <person name="Ferriera S."/>
            <person name="Giovannoni S.J."/>
            <person name="Cho J.C."/>
        </authorList>
    </citation>
    <scope>NUCLEOTIDE SEQUENCE [LARGE SCALE GENOMIC DNA]</scope>
    <source>
        <strain evidence="1 2">HTCC2143</strain>
    </source>
</reference>
<accession>A0Y9Z0</accession>
<evidence type="ECO:0000313" key="2">
    <source>
        <dbReference type="Proteomes" id="UP000004931"/>
    </source>
</evidence>